<evidence type="ECO:0008006" key="5">
    <source>
        <dbReference type="Google" id="ProtNLM"/>
    </source>
</evidence>
<evidence type="ECO:0000313" key="1">
    <source>
        <dbReference type="EMBL" id="EOT40716.1"/>
    </source>
</evidence>
<dbReference type="EMBL" id="ASWL01000009">
    <property type="protein sequence ID" value="EOU15700.1"/>
    <property type="molecule type" value="Genomic_DNA"/>
</dbReference>
<dbReference type="AlphaFoldDB" id="A0AAV3IU49"/>
<dbReference type="InterPro" id="IPR037914">
    <property type="entry name" value="SpoVT-AbrB_sf"/>
</dbReference>
<name>A0AAV3IU49_ENTAV</name>
<dbReference type="EMBL" id="AHYV01000040">
    <property type="protein sequence ID" value="EOT40716.1"/>
    <property type="molecule type" value="Genomic_DNA"/>
</dbReference>
<dbReference type="SUPFAM" id="SSF89447">
    <property type="entry name" value="AbrB/MazE/MraZ-like"/>
    <property type="match status" value="1"/>
</dbReference>
<accession>A0AAV3IU49</accession>
<keyword evidence="3" id="KW-1185">Reference proteome</keyword>
<proteinExistence type="predicted"/>
<dbReference type="Proteomes" id="UP000014107">
    <property type="component" value="Unassembled WGS sequence"/>
</dbReference>
<reference evidence="2 4" key="2">
    <citation type="submission" date="2013-03" db="EMBL/GenBank/DDBJ databases">
        <title>The Genome Sequence of Enterococcus avium ATCC_14025 (PacBio/Illumina hybrid assembly).</title>
        <authorList>
            <consortium name="The Broad Institute Genomics Platform"/>
            <consortium name="The Broad Institute Genome Sequencing Center for Infectious Disease"/>
            <person name="Earl A."/>
            <person name="Russ C."/>
            <person name="Gilmore M."/>
            <person name="Surin D."/>
            <person name="Walker B."/>
            <person name="Young S."/>
            <person name="Zeng Q."/>
            <person name="Gargeya S."/>
            <person name="Fitzgerald M."/>
            <person name="Haas B."/>
            <person name="Abouelleil A."/>
            <person name="Allen A.W."/>
            <person name="Alvarado L."/>
            <person name="Arachchi H.M."/>
            <person name="Berlin A.M."/>
            <person name="Chapman S.B."/>
            <person name="Gainer-Dewar J."/>
            <person name="Goldberg J."/>
            <person name="Griggs A."/>
            <person name="Gujja S."/>
            <person name="Hansen M."/>
            <person name="Howarth C."/>
            <person name="Imamovic A."/>
            <person name="Ireland A."/>
            <person name="Larimer J."/>
            <person name="McCowan C."/>
            <person name="Murphy C."/>
            <person name="Pearson M."/>
            <person name="Poon T.W."/>
            <person name="Priest M."/>
            <person name="Roberts A."/>
            <person name="Saif S."/>
            <person name="Shea T."/>
            <person name="Sisk P."/>
            <person name="Sykes S."/>
            <person name="Wortman J."/>
            <person name="Nusbaum C."/>
            <person name="Birren B."/>
        </authorList>
    </citation>
    <scope>NUCLEOTIDE SEQUENCE [LARGE SCALE GENOMIC DNA]</scope>
    <source>
        <strain evidence="2 4">ATCC 14025</strain>
    </source>
</reference>
<gene>
    <name evidence="2" type="ORF">I570_04355</name>
    <name evidence="1" type="ORF">OMU_03872</name>
</gene>
<dbReference type="Proteomes" id="UP000014104">
    <property type="component" value="Unassembled WGS sequence"/>
</dbReference>
<evidence type="ECO:0000313" key="2">
    <source>
        <dbReference type="EMBL" id="EOU15700.1"/>
    </source>
</evidence>
<comment type="caution">
    <text evidence="2">The sequence shown here is derived from an EMBL/GenBank/DDBJ whole genome shotgun (WGS) entry which is preliminary data.</text>
</comment>
<organism evidence="2 4">
    <name type="scientific">Enterococcus avium ATCC 14025</name>
    <dbReference type="NCBI Taxonomy" id="1140002"/>
    <lineage>
        <taxon>Bacteria</taxon>
        <taxon>Bacillati</taxon>
        <taxon>Bacillota</taxon>
        <taxon>Bacilli</taxon>
        <taxon>Lactobacillales</taxon>
        <taxon>Enterococcaceae</taxon>
        <taxon>Enterococcus</taxon>
    </lineage>
</organism>
<evidence type="ECO:0000313" key="4">
    <source>
        <dbReference type="Proteomes" id="UP000014107"/>
    </source>
</evidence>
<dbReference type="Gene3D" id="2.10.260.10">
    <property type="match status" value="1"/>
</dbReference>
<reference evidence="1 3" key="1">
    <citation type="submission" date="2013-03" db="EMBL/GenBank/DDBJ databases">
        <title>The Genome Sequence of Enterococcus avium ATCC_14025 (Illumina only assembly).</title>
        <authorList>
            <consortium name="The Broad Institute Genomics Platform"/>
            <consortium name="The Broad Institute Genome Sequencing Center for Infectious Disease"/>
            <person name="Earl A."/>
            <person name="Russ C."/>
            <person name="Gilmore M."/>
            <person name="Surin D."/>
            <person name="Walker B."/>
            <person name="Young S."/>
            <person name="Zeng Q."/>
            <person name="Gargeya S."/>
            <person name="Fitzgerald M."/>
            <person name="Haas B."/>
            <person name="Abouelleil A."/>
            <person name="Allen A.W."/>
            <person name="Alvarado L."/>
            <person name="Arachchi H.M."/>
            <person name="Berlin A.M."/>
            <person name="Chapman S.B."/>
            <person name="Gainer-Dewar J."/>
            <person name="Goldberg J."/>
            <person name="Griggs A."/>
            <person name="Gujja S."/>
            <person name="Hansen M."/>
            <person name="Howarth C."/>
            <person name="Imamovic A."/>
            <person name="Ireland A."/>
            <person name="Larimer J."/>
            <person name="McCowan C."/>
            <person name="Murphy C."/>
            <person name="Pearson M."/>
            <person name="Poon T.W."/>
            <person name="Priest M."/>
            <person name="Roberts A."/>
            <person name="Saif S."/>
            <person name="Shea T."/>
            <person name="Sisk P."/>
            <person name="Sykes S."/>
            <person name="Wortman J."/>
            <person name="Nusbaum C."/>
            <person name="Birren B."/>
        </authorList>
    </citation>
    <scope>NUCLEOTIDE SEQUENCE [LARGE SCALE GENOMIC DNA]</scope>
    <source>
        <strain evidence="1 3">ATCC 14025</strain>
    </source>
</reference>
<protein>
    <recommendedName>
        <fullName evidence="5">AbrB family transcriptional regulator</fullName>
    </recommendedName>
</protein>
<evidence type="ECO:0000313" key="3">
    <source>
        <dbReference type="Proteomes" id="UP000014104"/>
    </source>
</evidence>
<sequence length="84" mass="9652">MGQIKVRKIGNSVGGIFPKEWGLHEGDILEVKKEGNYFILDAQEVAKKKDRELIEESFAEFETNHTVSEEEMTTLFSKYGWGEK</sequence>
<dbReference type="RefSeq" id="WP_016181640.1">
    <property type="nucleotide sequence ID" value="NZ_KE136367.1"/>
</dbReference>